<dbReference type="Proteomes" id="UP001289135">
    <property type="component" value="Unassembled WGS sequence"/>
</dbReference>
<dbReference type="GO" id="GO:0000179">
    <property type="term" value="F:rRNA (adenine-N6,N6-)-dimethyltransferase activity"/>
    <property type="evidence" value="ECO:0007669"/>
    <property type="project" value="UniProtKB-UniRule"/>
</dbReference>
<feature type="binding site" evidence="7">
    <location>
        <position position="200"/>
    </location>
    <ligand>
        <name>S-adenosyl-L-methionine</name>
        <dbReference type="ChEBI" id="CHEBI:59789"/>
    </ligand>
</feature>
<dbReference type="EMBL" id="JARGYU010000001">
    <property type="protein sequence ID" value="MDZ5760950.1"/>
    <property type="molecule type" value="Genomic_DNA"/>
</dbReference>
<dbReference type="InterPro" id="IPR001737">
    <property type="entry name" value="KsgA/Erm"/>
</dbReference>
<keyword evidence="4 7" id="KW-0808">Transferase</keyword>
<evidence type="ECO:0000256" key="2">
    <source>
        <dbReference type="ARBA" id="ARBA00022552"/>
    </source>
</evidence>
<feature type="binding site" evidence="7">
    <location>
        <position position="263"/>
    </location>
    <ligand>
        <name>S-adenosyl-L-methionine</name>
        <dbReference type="ChEBI" id="CHEBI:59789"/>
    </ligand>
</feature>
<dbReference type="NCBIfam" id="TIGR00755">
    <property type="entry name" value="ksgA"/>
    <property type="match status" value="1"/>
</dbReference>
<comment type="caution">
    <text evidence="10">The sequence shown here is derived from an EMBL/GenBank/DDBJ whole genome shotgun (WGS) entry which is preliminary data.</text>
</comment>
<dbReference type="GO" id="GO:0005829">
    <property type="term" value="C:cytosol"/>
    <property type="evidence" value="ECO:0007669"/>
    <property type="project" value="TreeGrafter"/>
</dbReference>
<feature type="binding site" evidence="7">
    <location>
        <position position="227"/>
    </location>
    <ligand>
        <name>S-adenosyl-L-methionine</name>
        <dbReference type="ChEBI" id="CHEBI:59789"/>
    </ligand>
</feature>
<feature type="binding site" evidence="7">
    <location>
        <position position="177"/>
    </location>
    <ligand>
        <name>S-adenosyl-L-methionine</name>
        <dbReference type="ChEBI" id="CHEBI:59789"/>
    </ligand>
</feature>
<keyword evidence="5 7" id="KW-0949">S-adenosyl-L-methionine</keyword>
<dbReference type="InterPro" id="IPR029063">
    <property type="entry name" value="SAM-dependent_MTases_sf"/>
</dbReference>
<dbReference type="PANTHER" id="PTHR11727">
    <property type="entry name" value="DIMETHYLADENOSINE TRANSFERASE"/>
    <property type="match status" value="1"/>
</dbReference>
<evidence type="ECO:0000256" key="6">
    <source>
        <dbReference type="ARBA" id="ARBA00022884"/>
    </source>
</evidence>
<evidence type="ECO:0000256" key="1">
    <source>
        <dbReference type="ARBA" id="ARBA00022490"/>
    </source>
</evidence>
<dbReference type="PROSITE" id="PS51689">
    <property type="entry name" value="SAM_RNA_A_N6_MT"/>
    <property type="match status" value="1"/>
</dbReference>
<dbReference type="InterPro" id="IPR020598">
    <property type="entry name" value="rRNA_Ade_methylase_Trfase_N"/>
</dbReference>
<gene>
    <name evidence="10" type="ORF">Lyticum_00106</name>
</gene>
<evidence type="ECO:0000313" key="10">
    <source>
        <dbReference type="EMBL" id="MDZ5760950.1"/>
    </source>
</evidence>
<dbReference type="AlphaFoldDB" id="A0AAE5AGY7"/>
<sequence length="446" mass="51901">MKFLKTKETSNNNYKNKKYKIPLKPSISLNPTIKNLLRLGNNKIDHINIYANKSLGQHFLLDNNIVNEIVINILNNNVKSSDEISNIIAKNNKIILESNVQDNVSNVQDNVLKVQDNVSNVQDKVSKVQDNVSKVQDKVSNVQDKVSNVQDKVSNVQDKVPEIESNKEYEDVFVEIGPGLGILTESIARIIRPKNFIIIEQDSRFSEHISNILSNYPEVKAKIIIDDALIINEEEILKDILIENCNDNIDIKKNIKKIRLVSNLPYNISTLLIFKWLKKIHLFSDITIMLQQEVAMRLLAKPKTSQYGWISIIVQLICDVEMVIKEIKPDVFWPSPKVKSSVIRLKPKFHINNEDCENKYTELLYEKWIYYDPFSEKDWIDLLKFCKPLFYQRRKILKNTLMQINPDINWEKIAADINISLNYRPEEISPEKWLLFSRIASLHYII</sequence>
<dbReference type="Pfam" id="PF00398">
    <property type="entry name" value="RrnaAD"/>
    <property type="match status" value="1"/>
</dbReference>
<dbReference type="Gene3D" id="1.20.5.1070">
    <property type="entry name" value="Head and neck region of the ectodomain of NDV fusion glycoprotein"/>
    <property type="match status" value="1"/>
</dbReference>
<keyword evidence="1" id="KW-0963">Cytoplasm</keyword>
<comment type="caution">
    <text evidence="7">Lacks conserved residue(s) required for the propagation of feature annotation.</text>
</comment>
<keyword evidence="6 7" id="KW-0694">RNA-binding</keyword>
<evidence type="ECO:0000256" key="8">
    <source>
        <dbReference type="SAM" id="Coils"/>
    </source>
</evidence>
<dbReference type="InterPro" id="IPR011530">
    <property type="entry name" value="rRNA_adenine_dimethylase"/>
</dbReference>
<dbReference type="RefSeq" id="WP_322498385.1">
    <property type="nucleotide sequence ID" value="NZ_JARGYU010000001.1"/>
</dbReference>
<proteinExistence type="inferred from homology"/>
<accession>A0AAE5AGY7</accession>
<evidence type="ECO:0000313" key="11">
    <source>
        <dbReference type="Proteomes" id="UP001289135"/>
    </source>
</evidence>
<dbReference type="PANTHER" id="PTHR11727:SF7">
    <property type="entry name" value="DIMETHYLADENOSINE TRANSFERASE-RELATED"/>
    <property type="match status" value="1"/>
</dbReference>
<protein>
    <submittedName>
        <fullName evidence="10">Ribosomal RNA small subunit methyltransferase A</fullName>
    </submittedName>
</protein>
<dbReference type="Gene3D" id="1.10.8.100">
    <property type="entry name" value="Ribosomal RNA adenine dimethylase-like, domain 2"/>
    <property type="match status" value="1"/>
</dbReference>
<dbReference type="InterPro" id="IPR023165">
    <property type="entry name" value="rRNA_Ade_diMease-like_C"/>
</dbReference>
<keyword evidence="2" id="KW-0698">rRNA processing</keyword>
<evidence type="ECO:0000256" key="5">
    <source>
        <dbReference type="ARBA" id="ARBA00022691"/>
    </source>
</evidence>
<keyword evidence="11" id="KW-1185">Reference proteome</keyword>
<keyword evidence="8" id="KW-0175">Coiled coil</keyword>
<evidence type="ECO:0000256" key="4">
    <source>
        <dbReference type="ARBA" id="ARBA00022679"/>
    </source>
</evidence>
<evidence type="ECO:0000256" key="7">
    <source>
        <dbReference type="PROSITE-ProRule" id="PRU01026"/>
    </source>
</evidence>
<feature type="domain" description="Ribosomal RNA adenine methylase transferase N-terminal" evidence="9">
    <location>
        <begin position="152"/>
        <end position="349"/>
    </location>
</feature>
<dbReference type="SMART" id="SM00650">
    <property type="entry name" value="rADc"/>
    <property type="match status" value="1"/>
</dbReference>
<keyword evidence="3 7" id="KW-0489">Methyltransferase</keyword>
<evidence type="ECO:0000259" key="9">
    <source>
        <dbReference type="SMART" id="SM00650"/>
    </source>
</evidence>
<organism evidence="10 11">
    <name type="scientific">Lyticum sinuosum</name>
    <dbReference type="NCBI Taxonomy" id="1332059"/>
    <lineage>
        <taxon>Bacteria</taxon>
        <taxon>Pseudomonadati</taxon>
        <taxon>Pseudomonadota</taxon>
        <taxon>Alphaproteobacteria</taxon>
        <taxon>Rickettsiales</taxon>
        <taxon>Lyticum</taxon>
    </lineage>
</organism>
<dbReference type="SUPFAM" id="SSF53335">
    <property type="entry name" value="S-adenosyl-L-methionine-dependent methyltransferases"/>
    <property type="match status" value="1"/>
</dbReference>
<reference evidence="10" key="1">
    <citation type="submission" date="2023-02" db="EMBL/GenBank/DDBJ databases">
        <title>Host association and intracellularity evolved multiple times independently in the Rickettsiales.</title>
        <authorList>
            <person name="Castelli M."/>
            <person name="Nardi T."/>
            <person name="Gammuto L."/>
            <person name="Bellinzona G."/>
            <person name="Sabaneyeva E."/>
            <person name="Potekhin A."/>
            <person name="Serra V."/>
            <person name="Petroni G."/>
            <person name="Sassera D."/>
        </authorList>
    </citation>
    <scope>NUCLEOTIDE SEQUENCE</scope>
    <source>
        <strain evidence="10">USBL-36I1</strain>
    </source>
</reference>
<comment type="similarity">
    <text evidence="7">Belongs to the class I-like SAM-binding methyltransferase superfamily. rRNA adenine N(6)-methyltransferase family.</text>
</comment>
<evidence type="ECO:0000256" key="3">
    <source>
        <dbReference type="ARBA" id="ARBA00022603"/>
    </source>
</evidence>
<dbReference type="Gene3D" id="3.40.50.150">
    <property type="entry name" value="Vaccinia Virus protein VP39"/>
    <property type="match status" value="1"/>
</dbReference>
<dbReference type="GO" id="GO:0003723">
    <property type="term" value="F:RNA binding"/>
    <property type="evidence" value="ECO:0007669"/>
    <property type="project" value="UniProtKB-UniRule"/>
</dbReference>
<name>A0AAE5AGY7_9RICK</name>
<feature type="coiled-coil region" evidence="8">
    <location>
        <begin position="118"/>
        <end position="159"/>
    </location>
</feature>